<sequence>MCAHASTPVHWFCEKGQERPWARTPCARTHTHVPSRVPCSGTGDPAPHCRERPGEGWDTARAGGGASRRRTLAVTTDGLQATRTPHSPSLSGLRCPGRAGGRQRVPELLASPSVLGAWLPVAGWVELGGGRRAEGGRRPCDSRCRGAGPGPMALCPVAPSPHPGARPSFLPNAGGPCRLGSCACSHGGSRLHASAPGLSRAG</sequence>
<organism evidence="2 3">
    <name type="scientific">Rousettus aegyptiacus</name>
    <name type="common">Egyptian fruit bat</name>
    <name type="synonym">Pteropus aegyptiacus</name>
    <dbReference type="NCBI Taxonomy" id="9407"/>
    <lineage>
        <taxon>Eukaryota</taxon>
        <taxon>Metazoa</taxon>
        <taxon>Chordata</taxon>
        <taxon>Craniata</taxon>
        <taxon>Vertebrata</taxon>
        <taxon>Euteleostomi</taxon>
        <taxon>Mammalia</taxon>
        <taxon>Eutheria</taxon>
        <taxon>Laurasiatheria</taxon>
        <taxon>Chiroptera</taxon>
        <taxon>Yinpterochiroptera</taxon>
        <taxon>Pteropodoidea</taxon>
        <taxon>Pteropodidae</taxon>
        <taxon>Rousettinae</taxon>
        <taxon>Rousettus</taxon>
    </lineage>
</organism>
<name>A0A7J8BE52_ROUAE</name>
<proteinExistence type="predicted"/>
<gene>
    <name evidence="2" type="ORF">HJG63_009770</name>
</gene>
<evidence type="ECO:0000313" key="3">
    <source>
        <dbReference type="Proteomes" id="UP000593571"/>
    </source>
</evidence>
<keyword evidence="3" id="KW-1185">Reference proteome</keyword>
<accession>A0A7J8BE52</accession>
<dbReference type="EMBL" id="JACASE010000017">
    <property type="protein sequence ID" value="KAF6397103.1"/>
    <property type="molecule type" value="Genomic_DNA"/>
</dbReference>
<protein>
    <submittedName>
        <fullName evidence="2">Uncharacterized protein</fullName>
    </submittedName>
</protein>
<evidence type="ECO:0000256" key="1">
    <source>
        <dbReference type="SAM" id="MobiDB-lite"/>
    </source>
</evidence>
<evidence type="ECO:0000313" key="2">
    <source>
        <dbReference type="EMBL" id="KAF6397103.1"/>
    </source>
</evidence>
<dbReference type="Proteomes" id="UP000593571">
    <property type="component" value="Unassembled WGS sequence"/>
</dbReference>
<dbReference type="AlphaFoldDB" id="A0A7J8BE52"/>
<comment type="caution">
    <text evidence="2">The sequence shown here is derived from an EMBL/GenBank/DDBJ whole genome shotgun (WGS) entry which is preliminary data.</text>
</comment>
<feature type="region of interest" description="Disordered" evidence="1">
    <location>
        <begin position="37"/>
        <end position="68"/>
    </location>
</feature>
<reference evidence="2 3" key="1">
    <citation type="journal article" date="2020" name="Nature">
        <title>Six reference-quality genomes reveal evolution of bat adaptations.</title>
        <authorList>
            <person name="Jebb D."/>
            <person name="Huang Z."/>
            <person name="Pippel M."/>
            <person name="Hughes G.M."/>
            <person name="Lavrichenko K."/>
            <person name="Devanna P."/>
            <person name="Winkler S."/>
            <person name="Jermiin L.S."/>
            <person name="Skirmuntt E.C."/>
            <person name="Katzourakis A."/>
            <person name="Burkitt-Gray L."/>
            <person name="Ray D.A."/>
            <person name="Sullivan K.A.M."/>
            <person name="Roscito J.G."/>
            <person name="Kirilenko B.M."/>
            <person name="Davalos L.M."/>
            <person name="Corthals A.P."/>
            <person name="Power M.L."/>
            <person name="Jones G."/>
            <person name="Ransome R.D."/>
            <person name="Dechmann D.K.N."/>
            <person name="Locatelli A.G."/>
            <person name="Puechmaille S.J."/>
            <person name="Fedrigo O."/>
            <person name="Jarvis E.D."/>
            <person name="Hiller M."/>
            <person name="Vernes S.C."/>
            <person name="Myers E.W."/>
            <person name="Teeling E.C."/>
        </authorList>
    </citation>
    <scope>NUCLEOTIDE SEQUENCE [LARGE SCALE GENOMIC DNA]</scope>
    <source>
        <strain evidence="2">MRouAeg1</strain>
        <tissue evidence="2">Muscle</tissue>
    </source>
</reference>